<name>A0A139Y2H4_TOXGO</name>
<dbReference type="AlphaFoldDB" id="A0A139Y2H4"/>
<organism evidence="2 3">
    <name type="scientific">Toxoplasma gondii ARI</name>
    <dbReference type="NCBI Taxonomy" id="1074872"/>
    <lineage>
        <taxon>Eukaryota</taxon>
        <taxon>Sar</taxon>
        <taxon>Alveolata</taxon>
        <taxon>Apicomplexa</taxon>
        <taxon>Conoidasida</taxon>
        <taxon>Coccidia</taxon>
        <taxon>Eucoccidiorida</taxon>
        <taxon>Eimeriorina</taxon>
        <taxon>Sarcocystidae</taxon>
        <taxon>Toxoplasma</taxon>
    </lineage>
</organism>
<proteinExistence type="predicted"/>
<dbReference type="VEuPathDB" id="ToxoDB:TGARI_366240"/>
<dbReference type="Proteomes" id="UP000074247">
    <property type="component" value="Unassembled WGS sequence"/>
</dbReference>
<feature type="compositionally biased region" description="Basic and acidic residues" evidence="1">
    <location>
        <begin position="111"/>
        <end position="135"/>
    </location>
</feature>
<dbReference type="EMBL" id="AGQS02004159">
    <property type="protein sequence ID" value="KYF45178.1"/>
    <property type="molecule type" value="Genomic_DNA"/>
</dbReference>
<protein>
    <submittedName>
        <fullName evidence="2">Uncharacterized protein</fullName>
    </submittedName>
</protein>
<gene>
    <name evidence="2" type="ORF">TGARI_366240</name>
</gene>
<comment type="caution">
    <text evidence="2">The sequence shown here is derived from an EMBL/GenBank/DDBJ whole genome shotgun (WGS) entry which is preliminary data.</text>
</comment>
<evidence type="ECO:0000256" key="1">
    <source>
        <dbReference type="SAM" id="MobiDB-lite"/>
    </source>
</evidence>
<accession>A0A139Y2H4</accession>
<feature type="region of interest" description="Disordered" evidence="1">
    <location>
        <begin position="82"/>
        <end position="171"/>
    </location>
</feature>
<sequence length="171" mass="18996">MVPAVARGALLSSVRLPAAFSRRFARLSAFASSTSACSSSPEYSLQVPLVVALCVGSNAAQRASPLKVDVLCYELANRRGCRQMASPKRLQRRRRREPKEEMMRRRKKWRGSGEKRDRKEGSEKLDTDGLRESKTSAKTKQKNSREGTTTTPAKHEKASAQTDGAKNDSRK</sequence>
<evidence type="ECO:0000313" key="3">
    <source>
        <dbReference type="Proteomes" id="UP000074247"/>
    </source>
</evidence>
<reference evidence="2 3" key="1">
    <citation type="journal article" date="2016" name="Nat. Commun.">
        <title>Local admixture of amplified and diversified secreted pathogenesis determinants shapes mosaic Toxoplasma gondii genomes.</title>
        <authorList>
            <person name="Lorenzi H."/>
            <person name="Khan A."/>
            <person name="Behnke M.S."/>
            <person name="Namasivayam S."/>
            <person name="Swapna L.S."/>
            <person name="Hadjithomas M."/>
            <person name="Karamycheva S."/>
            <person name="Pinney D."/>
            <person name="Brunk B.P."/>
            <person name="Ajioka J.W."/>
            <person name="Ajzenberg D."/>
            <person name="Boothroyd J.C."/>
            <person name="Boyle J.P."/>
            <person name="Darde M.L."/>
            <person name="Diaz-Miranda M.A."/>
            <person name="Dubey J.P."/>
            <person name="Fritz H.M."/>
            <person name="Gennari S.M."/>
            <person name="Gregory B.D."/>
            <person name="Kim K."/>
            <person name="Saeij J.P."/>
            <person name="Su C."/>
            <person name="White M.W."/>
            <person name="Zhu X.Q."/>
            <person name="Howe D.K."/>
            <person name="Rosenthal B.M."/>
            <person name="Grigg M.E."/>
            <person name="Parkinson J."/>
            <person name="Liu L."/>
            <person name="Kissinger J.C."/>
            <person name="Roos D.S."/>
            <person name="Sibley L.D."/>
        </authorList>
    </citation>
    <scope>NUCLEOTIDE SEQUENCE [LARGE SCALE GENOMIC DNA]</scope>
    <source>
        <strain evidence="2 3">ARI</strain>
    </source>
</reference>
<evidence type="ECO:0000313" key="2">
    <source>
        <dbReference type="EMBL" id="KYF45178.1"/>
    </source>
</evidence>